<accession>A0ABZ3IP56</accession>
<organism evidence="7 8">
    <name type="scientific">Sporomusa silvacetica DSM 10669</name>
    <dbReference type="NCBI Taxonomy" id="1123289"/>
    <lineage>
        <taxon>Bacteria</taxon>
        <taxon>Bacillati</taxon>
        <taxon>Bacillota</taxon>
        <taxon>Negativicutes</taxon>
        <taxon>Selenomonadales</taxon>
        <taxon>Sporomusaceae</taxon>
        <taxon>Sporomusa</taxon>
    </lineage>
</organism>
<keyword evidence="1 3" id="KW-0807">Transducer</keyword>
<dbReference type="SMART" id="SM00283">
    <property type="entry name" value="MA"/>
    <property type="match status" value="1"/>
</dbReference>
<dbReference type="PANTHER" id="PTHR32089">
    <property type="entry name" value="METHYL-ACCEPTING CHEMOTAXIS PROTEIN MCPB"/>
    <property type="match status" value="1"/>
</dbReference>
<keyword evidence="4" id="KW-1133">Transmembrane helix</keyword>
<dbReference type="Pfam" id="PF00672">
    <property type="entry name" value="HAMP"/>
    <property type="match status" value="1"/>
</dbReference>
<dbReference type="RefSeq" id="WP_169717715.1">
    <property type="nucleotide sequence ID" value="NZ_CP155573.1"/>
</dbReference>
<dbReference type="CDD" id="cd06225">
    <property type="entry name" value="HAMP"/>
    <property type="match status" value="1"/>
</dbReference>
<dbReference type="PROSITE" id="PS50111">
    <property type="entry name" value="CHEMOTAXIS_TRANSDUC_2"/>
    <property type="match status" value="1"/>
</dbReference>
<dbReference type="PRINTS" id="PR00260">
    <property type="entry name" value="CHEMTRNSDUCR"/>
</dbReference>
<keyword evidence="8" id="KW-1185">Reference proteome</keyword>
<dbReference type="InterPro" id="IPR024478">
    <property type="entry name" value="HlyB_4HB_MCP"/>
</dbReference>
<dbReference type="InterPro" id="IPR004089">
    <property type="entry name" value="MCPsignal_dom"/>
</dbReference>
<dbReference type="Pfam" id="PF12729">
    <property type="entry name" value="4HB_MCP_1"/>
    <property type="match status" value="1"/>
</dbReference>
<keyword evidence="4" id="KW-0812">Transmembrane</keyword>
<gene>
    <name evidence="7" type="ORF">SPSIL_036600</name>
</gene>
<dbReference type="EMBL" id="CP155573">
    <property type="protein sequence ID" value="XFO67461.1"/>
    <property type="molecule type" value="Genomic_DNA"/>
</dbReference>
<dbReference type="InterPro" id="IPR004090">
    <property type="entry name" value="Chemotax_Me-accpt_rcpt"/>
</dbReference>
<evidence type="ECO:0008006" key="9">
    <source>
        <dbReference type="Google" id="ProtNLM"/>
    </source>
</evidence>
<feature type="domain" description="Methyl-accepting transducer" evidence="5">
    <location>
        <begin position="314"/>
        <end position="550"/>
    </location>
</feature>
<evidence type="ECO:0000313" key="8">
    <source>
        <dbReference type="Proteomes" id="UP000216752"/>
    </source>
</evidence>
<dbReference type="SUPFAM" id="SSF58104">
    <property type="entry name" value="Methyl-accepting chemotaxis protein (MCP) signaling domain"/>
    <property type="match status" value="1"/>
</dbReference>
<dbReference type="Proteomes" id="UP000216752">
    <property type="component" value="Chromosome"/>
</dbReference>
<dbReference type="Gene3D" id="1.10.287.950">
    <property type="entry name" value="Methyl-accepting chemotaxis protein"/>
    <property type="match status" value="1"/>
</dbReference>
<evidence type="ECO:0000256" key="3">
    <source>
        <dbReference type="PROSITE-ProRule" id="PRU00284"/>
    </source>
</evidence>
<name>A0ABZ3IP56_9FIRM</name>
<comment type="similarity">
    <text evidence="2">Belongs to the methyl-accepting chemotaxis (MCP) protein family.</text>
</comment>
<dbReference type="Pfam" id="PF00015">
    <property type="entry name" value="MCPsignal"/>
    <property type="match status" value="1"/>
</dbReference>
<evidence type="ECO:0000256" key="4">
    <source>
        <dbReference type="SAM" id="Phobius"/>
    </source>
</evidence>
<dbReference type="PANTHER" id="PTHR32089:SF112">
    <property type="entry name" value="LYSOZYME-LIKE PROTEIN-RELATED"/>
    <property type="match status" value="1"/>
</dbReference>
<dbReference type="Gene3D" id="6.10.340.10">
    <property type="match status" value="1"/>
</dbReference>
<evidence type="ECO:0000259" key="5">
    <source>
        <dbReference type="PROSITE" id="PS50111"/>
    </source>
</evidence>
<keyword evidence="4" id="KW-0472">Membrane</keyword>
<feature type="transmembrane region" description="Helical" evidence="4">
    <location>
        <begin position="215"/>
        <end position="241"/>
    </location>
</feature>
<feature type="domain" description="HAMP" evidence="6">
    <location>
        <begin position="242"/>
        <end position="295"/>
    </location>
</feature>
<protein>
    <recommendedName>
        <fullName evidence="9">Methyl-accepting chemotaxis protein McpB</fullName>
    </recommendedName>
</protein>
<feature type="transmembrane region" description="Helical" evidence="4">
    <location>
        <begin position="43"/>
        <end position="65"/>
    </location>
</feature>
<evidence type="ECO:0000313" key="7">
    <source>
        <dbReference type="EMBL" id="XFO67461.1"/>
    </source>
</evidence>
<reference evidence="7" key="1">
    <citation type="submission" date="2024-05" db="EMBL/GenBank/DDBJ databases">
        <title>Isolation and characterization of Sporomusa carbonis sp. nov., a carboxydotrophic hydrogenogen in the genus of Sporomusa isolated from a charcoal burning pile.</title>
        <authorList>
            <person name="Boeer T."/>
            <person name="Rosenbaum F."/>
            <person name="Eysell L."/>
            <person name="Mueller V."/>
            <person name="Daniel R."/>
            <person name="Poehlein A."/>
        </authorList>
    </citation>
    <scope>NUCLEOTIDE SEQUENCE [LARGE SCALE GENOMIC DNA]</scope>
    <source>
        <strain evidence="7">DSM 10669</strain>
    </source>
</reference>
<evidence type="ECO:0000256" key="2">
    <source>
        <dbReference type="ARBA" id="ARBA00029447"/>
    </source>
</evidence>
<dbReference type="PROSITE" id="PS50885">
    <property type="entry name" value="HAMP"/>
    <property type="match status" value="1"/>
</dbReference>
<dbReference type="InterPro" id="IPR003660">
    <property type="entry name" value="HAMP_dom"/>
</dbReference>
<dbReference type="SMART" id="SM00304">
    <property type="entry name" value="HAMP"/>
    <property type="match status" value="1"/>
</dbReference>
<evidence type="ECO:0000259" key="6">
    <source>
        <dbReference type="PROSITE" id="PS50885"/>
    </source>
</evidence>
<evidence type="ECO:0000256" key="1">
    <source>
        <dbReference type="ARBA" id="ARBA00023224"/>
    </source>
</evidence>
<sequence>MNFLKKFATTITRPLTTIKTFIPTNHLPIKLKLHYQPSLRTKLLVVVAIFSLLSISIGIVGLQGIKASNDALRSMYTSRIITLQELKLMSDALTVNVIETCHKVSDGHMAWALGRNKLTEGTTIIKQQWTTYKDHVATSEEERLVAQIDGFLGIAEGALVNATTIMIKEDKKALNAFMIEELYSSIEPVSGKLSELMDLQLELAQKEYQAATDRYHWLIVLFSIMIIAGLSTAIALVLFILQRTLREIHDMVTYIEQVATGNLAMPEISITANDEIGRLGIAINTMVINLNSLVGTVSSSADQVVIASEETATSVEQVSTTASELAGYSTHLAAAAADGTVSVIEVSKSLLELSSLIEIAKREATSAVANSKSTLNTALDSRKTMASTVIRMNNIRSKTLETEELIGTLNQYIAKIGAITDTITGIASQTSLLSLNAAIEAARAGEAGRGFAVVAQEVKKLAEQSTQGAAEVVALIQRIKESTAAAVQAMQGSRAEVENGVAGAGQAQQALNDIFSAVTSTVTDIEAVLSITDEEVTHSDQIIDLIDSLATVIENTAEQAETVSTNTKQTAAVMDSLAVNSTQTNQMAASLKAAIEFFKTDTKNLNHLEVYENGKPRISY</sequence>
<proteinExistence type="inferred from homology"/>